<sequence>METTRQELSKLLSVMMHKFIIAYNRILDSDVSGAQIMMMEILQREGPKRSSELAEALQVTLPAITNLANKLVAKSCIERRIPEHDRRVILLELTPEGEDLLEAVNAKYGRLTESLWKDFSEEELADLHTYYTRMVANLDLQEGTVK</sequence>
<keyword evidence="1" id="KW-0805">Transcription regulation</keyword>
<evidence type="ECO:0000256" key="2">
    <source>
        <dbReference type="ARBA" id="ARBA00023125"/>
    </source>
</evidence>
<name>A0A3A3GAC7_PANTH</name>
<dbReference type="AlphaFoldDB" id="A0A3A3GAC7"/>
<evidence type="ECO:0000259" key="4">
    <source>
        <dbReference type="PROSITE" id="PS50995"/>
    </source>
</evidence>
<keyword evidence="2" id="KW-0238">DNA-binding</keyword>
<dbReference type="RefSeq" id="WP_119796592.1">
    <property type="nucleotide sequence ID" value="NZ_QYZD01000052.1"/>
</dbReference>
<dbReference type="OrthoDB" id="2600328at2"/>
<dbReference type="InterPro" id="IPR036388">
    <property type="entry name" value="WH-like_DNA-bd_sf"/>
</dbReference>
<dbReference type="PANTHER" id="PTHR42756">
    <property type="entry name" value="TRANSCRIPTIONAL REGULATOR, MARR"/>
    <property type="match status" value="1"/>
</dbReference>
<gene>
    <name evidence="5" type="ORF">DQX05_28185</name>
</gene>
<protein>
    <submittedName>
        <fullName evidence="5">MarR family transcriptional regulator</fullName>
    </submittedName>
</protein>
<evidence type="ECO:0000256" key="3">
    <source>
        <dbReference type="ARBA" id="ARBA00023163"/>
    </source>
</evidence>
<dbReference type="InterPro" id="IPR000835">
    <property type="entry name" value="HTH_MarR-typ"/>
</dbReference>
<proteinExistence type="predicted"/>
<evidence type="ECO:0000313" key="6">
    <source>
        <dbReference type="Proteomes" id="UP000266177"/>
    </source>
</evidence>
<dbReference type="PROSITE" id="PS50995">
    <property type="entry name" value="HTH_MARR_2"/>
    <property type="match status" value="1"/>
</dbReference>
<dbReference type="SUPFAM" id="SSF46785">
    <property type="entry name" value="Winged helix' DNA-binding domain"/>
    <property type="match status" value="1"/>
</dbReference>
<dbReference type="GO" id="GO:0003677">
    <property type="term" value="F:DNA binding"/>
    <property type="evidence" value="ECO:0007669"/>
    <property type="project" value="UniProtKB-KW"/>
</dbReference>
<dbReference type="Pfam" id="PF01047">
    <property type="entry name" value="MarR"/>
    <property type="match status" value="1"/>
</dbReference>
<dbReference type="PANTHER" id="PTHR42756:SF1">
    <property type="entry name" value="TRANSCRIPTIONAL REPRESSOR OF EMRAB OPERON"/>
    <property type="match status" value="1"/>
</dbReference>
<reference evidence="5 6" key="1">
    <citation type="submission" date="2018-09" db="EMBL/GenBank/DDBJ databases">
        <title>Paenibacillus SK2017-BO5.</title>
        <authorList>
            <person name="Piskunova J.V."/>
            <person name="Dubiley S.A."/>
            <person name="Severinov K.V."/>
        </authorList>
    </citation>
    <scope>NUCLEOTIDE SEQUENCE [LARGE SCALE GENOMIC DNA]</scope>
    <source>
        <strain evidence="5 6">BO5</strain>
    </source>
</reference>
<organism evidence="5 6">
    <name type="scientific">Paenibacillus thiaminolyticus</name>
    <name type="common">Bacillus thiaminolyticus</name>
    <dbReference type="NCBI Taxonomy" id="49283"/>
    <lineage>
        <taxon>Bacteria</taxon>
        <taxon>Bacillati</taxon>
        <taxon>Bacillota</taxon>
        <taxon>Bacilli</taxon>
        <taxon>Bacillales</taxon>
        <taxon>Paenibacillaceae</taxon>
        <taxon>Paenibacillus</taxon>
    </lineage>
</organism>
<dbReference type="InterPro" id="IPR036390">
    <property type="entry name" value="WH_DNA-bd_sf"/>
</dbReference>
<evidence type="ECO:0000256" key="1">
    <source>
        <dbReference type="ARBA" id="ARBA00023015"/>
    </source>
</evidence>
<accession>A0A3A3GAC7</accession>
<dbReference type="EMBL" id="QYZD01000052">
    <property type="protein sequence ID" value="RJG17039.1"/>
    <property type="molecule type" value="Genomic_DNA"/>
</dbReference>
<feature type="domain" description="HTH marR-type" evidence="4">
    <location>
        <begin position="5"/>
        <end position="136"/>
    </location>
</feature>
<dbReference type="Proteomes" id="UP000266177">
    <property type="component" value="Unassembled WGS sequence"/>
</dbReference>
<comment type="caution">
    <text evidence="5">The sequence shown here is derived from an EMBL/GenBank/DDBJ whole genome shotgun (WGS) entry which is preliminary data.</text>
</comment>
<dbReference type="GO" id="GO:0003700">
    <property type="term" value="F:DNA-binding transcription factor activity"/>
    <property type="evidence" value="ECO:0007669"/>
    <property type="project" value="InterPro"/>
</dbReference>
<keyword evidence="3" id="KW-0804">Transcription</keyword>
<dbReference type="SMART" id="SM00347">
    <property type="entry name" value="HTH_MARR"/>
    <property type="match status" value="1"/>
</dbReference>
<dbReference type="Gene3D" id="1.10.10.10">
    <property type="entry name" value="Winged helix-like DNA-binding domain superfamily/Winged helix DNA-binding domain"/>
    <property type="match status" value="1"/>
</dbReference>
<dbReference type="PRINTS" id="PR00598">
    <property type="entry name" value="HTHMARR"/>
</dbReference>
<evidence type="ECO:0000313" key="5">
    <source>
        <dbReference type="EMBL" id="RJG17039.1"/>
    </source>
</evidence>